<gene>
    <name evidence="1" type="ORF">TAT_000014000</name>
    <name evidence="2" type="ORF">TAV_000013800</name>
</gene>
<sequence>MEPLEQLKGQDSYKYLGVLVSVTMTTGDVLKGELYCLDTHKGQTLVIKSEGDGENFSFHILRLSSIINFEVLGRHNDSSYELTRMTCDDFAHFKSMLNRNGENFSKKNH</sequence>
<evidence type="ECO:0000313" key="1">
    <source>
        <dbReference type="EMBL" id="SVP88277.1"/>
    </source>
</evidence>
<reference evidence="2" key="1">
    <citation type="submission" date="2018-07" db="EMBL/GenBank/DDBJ databases">
        <authorList>
            <person name="Quirk P.G."/>
            <person name="Krulwich T.A."/>
        </authorList>
    </citation>
    <scope>NUCLEOTIDE SEQUENCE</scope>
    <source>
        <strain evidence="2">Anand</strain>
    </source>
</reference>
<dbReference type="EMBL" id="UIVS01000001">
    <property type="protein sequence ID" value="SVP89447.1"/>
    <property type="molecule type" value="Genomic_DNA"/>
</dbReference>
<dbReference type="VEuPathDB" id="PiroplasmaDB:TA19970"/>
<name>A0A3B0MHF7_THEAN</name>
<dbReference type="AlphaFoldDB" id="A0A3B0MHF7"/>
<evidence type="ECO:0000313" key="2">
    <source>
        <dbReference type="EMBL" id="SVP89447.1"/>
    </source>
</evidence>
<dbReference type="EMBL" id="UIVT01000001">
    <property type="protein sequence ID" value="SVP88277.1"/>
    <property type="molecule type" value="Genomic_DNA"/>
</dbReference>
<organism evidence="2">
    <name type="scientific">Theileria annulata</name>
    <dbReference type="NCBI Taxonomy" id="5874"/>
    <lineage>
        <taxon>Eukaryota</taxon>
        <taxon>Sar</taxon>
        <taxon>Alveolata</taxon>
        <taxon>Apicomplexa</taxon>
        <taxon>Aconoidasida</taxon>
        <taxon>Piroplasmida</taxon>
        <taxon>Theileriidae</taxon>
        <taxon>Theileria</taxon>
    </lineage>
</organism>
<accession>A0A3B0MHF7</accession>
<proteinExistence type="predicted"/>
<protein>
    <submittedName>
        <fullName evidence="2">Uncharacterized protein</fullName>
    </submittedName>
</protein>